<keyword evidence="2" id="KW-1185">Reference proteome</keyword>
<protein>
    <submittedName>
        <fullName evidence="1">Uncharacterized protein</fullName>
    </submittedName>
</protein>
<organism evidence="1 2">
    <name type="scientific">Pelobates cultripes</name>
    <name type="common">Western spadefoot toad</name>
    <dbReference type="NCBI Taxonomy" id="61616"/>
    <lineage>
        <taxon>Eukaryota</taxon>
        <taxon>Metazoa</taxon>
        <taxon>Chordata</taxon>
        <taxon>Craniata</taxon>
        <taxon>Vertebrata</taxon>
        <taxon>Euteleostomi</taxon>
        <taxon>Amphibia</taxon>
        <taxon>Batrachia</taxon>
        <taxon>Anura</taxon>
        <taxon>Pelobatoidea</taxon>
        <taxon>Pelobatidae</taxon>
        <taxon>Pelobates</taxon>
    </lineage>
</organism>
<gene>
    <name evidence="1" type="ORF">PECUL_23A046821</name>
</gene>
<accession>A0AAD1T414</accession>
<dbReference type="Proteomes" id="UP001295444">
    <property type="component" value="Chromosome 09"/>
</dbReference>
<dbReference type="EMBL" id="OW240920">
    <property type="protein sequence ID" value="CAH2315568.1"/>
    <property type="molecule type" value="Genomic_DNA"/>
</dbReference>
<evidence type="ECO:0000313" key="1">
    <source>
        <dbReference type="EMBL" id="CAH2315568.1"/>
    </source>
</evidence>
<proteinExistence type="predicted"/>
<dbReference type="AlphaFoldDB" id="A0AAD1T414"/>
<reference evidence="1" key="1">
    <citation type="submission" date="2022-03" db="EMBL/GenBank/DDBJ databases">
        <authorList>
            <person name="Alioto T."/>
            <person name="Alioto T."/>
            <person name="Gomez Garrido J."/>
        </authorList>
    </citation>
    <scope>NUCLEOTIDE SEQUENCE</scope>
</reference>
<evidence type="ECO:0000313" key="2">
    <source>
        <dbReference type="Proteomes" id="UP001295444"/>
    </source>
</evidence>
<sequence>MLSKSSEAVAHFAAVTFCQSPVMRVEADSRPLTGEASACSVMFHCDNNLCPSSDIEATLSDPFLWMMSRVGNPHIQGTCISLSTLVMVPKDRLLASMAGGQARKELYASVPACHLRRVSGRLHQPLFRSKKVDMDNNMSWYRSRSVPIQLQILGRSIRQQRLKQLVKVFLQIRRLTSPWDATQADVIPAGPILQKPGKKILIHVVYKLTLLQILINL</sequence>
<name>A0AAD1T414_PELCU</name>